<evidence type="ECO:0000313" key="1">
    <source>
        <dbReference type="EMBL" id="MBB6167581.1"/>
    </source>
</evidence>
<comment type="caution">
    <text evidence="1">The sequence shown here is derived from an EMBL/GenBank/DDBJ whole genome shotgun (WGS) entry which is preliminary data.</text>
</comment>
<keyword evidence="2" id="KW-1185">Reference proteome</keyword>
<evidence type="ECO:0000313" key="2">
    <source>
        <dbReference type="Proteomes" id="UP000588017"/>
    </source>
</evidence>
<reference evidence="1 2" key="1">
    <citation type="submission" date="2020-08" db="EMBL/GenBank/DDBJ databases">
        <title>Genomic Encyclopedia of Type Strains, Phase IV (KMG-IV): sequencing the most valuable type-strain genomes for metagenomic binning, comparative biology and taxonomic classification.</title>
        <authorList>
            <person name="Goeker M."/>
        </authorList>
    </citation>
    <scope>NUCLEOTIDE SEQUENCE [LARGE SCALE GENOMIC DNA]</scope>
    <source>
        <strain evidence="1 2">DSM 101465</strain>
    </source>
</reference>
<sequence>MEKIIEARQIELSGETHLIRRGKAIPEKLIDWIICCSLDALSWNDDLSIPRDLIVLIRERLGGPNPHYEREGRVRENKLNAEFIAAQLMARGITPTLRILGEALGLAPSTVKRWFEPGELEQSAARLSKLFDEDGNPLPLGKLRE</sequence>
<dbReference type="RefSeq" id="WP_183333213.1">
    <property type="nucleotide sequence ID" value="NZ_BMHX01000002.1"/>
</dbReference>
<organism evidence="1 2">
    <name type="scientific">Chelatococcus composti</name>
    <dbReference type="NCBI Taxonomy" id="1743235"/>
    <lineage>
        <taxon>Bacteria</taxon>
        <taxon>Pseudomonadati</taxon>
        <taxon>Pseudomonadota</taxon>
        <taxon>Alphaproteobacteria</taxon>
        <taxon>Hyphomicrobiales</taxon>
        <taxon>Chelatococcaceae</taxon>
        <taxon>Chelatococcus</taxon>
    </lineage>
</organism>
<gene>
    <name evidence="1" type="ORF">HNQ73_001199</name>
</gene>
<accession>A0A841K519</accession>
<dbReference type="EMBL" id="JACHEH010000002">
    <property type="protein sequence ID" value="MBB6167581.1"/>
    <property type="molecule type" value="Genomic_DNA"/>
</dbReference>
<protein>
    <submittedName>
        <fullName evidence="1">Uncharacterized protein</fullName>
    </submittedName>
</protein>
<name>A0A841K519_9HYPH</name>
<proteinExistence type="predicted"/>
<dbReference type="AlphaFoldDB" id="A0A841K519"/>
<dbReference type="Proteomes" id="UP000588017">
    <property type="component" value="Unassembled WGS sequence"/>
</dbReference>